<dbReference type="EMBL" id="WIGM01000021">
    <property type="protein sequence ID" value="KAF6844262.1"/>
    <property type="molecule type" value="Genomic_DNA"/>
</dbReference>
<evidence type="ECO:0000313" key="2">
    <source>
        <dbReference type="Proteomes" id="UP000639643"/>
    </source>
</evidence>
<comment type="caution">
    <text evidence="1">The sequence shown here is derived from an EMBL/GenBank/DDBJ whole genome shotgun (WGS) entry which is preliminary data.</text>
</comment>
<accession>A0A8H6NX56</accession>
<gene>
    <name evidence="1" type="ORF">CMUS01_01317</name>
</gene>
<proteinExistence type="predicted"/>
<reference evidence="1" key="1">
    <citation type="journal article" date="2020" name="Phytopathology">
        <title>Genome Sequence Resources of Colletotrichum truncatum, C. plurivorum, C. musicola, and C. sojae: Four Species Pathogenic to Soybean (Glycine max).</title>
        <authorList>
            <person name="Rogerio F."/>
            <person name="Boufleur T.R."/>
            <person name="Ciampi-Guillardi M."/>
            <person name="Sukno S.A."/>
            <person name="Thon M.R."/>
            <person name="Massola Junior N.S."/>
            <person name="Baroncelli R."/>
        </authorList>
    </citation>
    <scope>NUCLEOTIDE SEQUENCE</scope>
    <source>
        <strain evidence="1">LFN0074</strain>
    </source>
</reference>
<name>A0A8H6NX56_9PEZI</name>
<keyword evidence="2" id="KW-1185">Reference proteome</keyword>
<sequence>MRQRLLLWATYGHYVAKRWDGGGRAASCVAAEAEDAPPLHHHCTTTHWITHWREWIPWRIRSLANTTHHSTVTTDQTLDAALGSGEPFPMRV</sequence>
<dbReference type="AlphaFoldDB" id="A0A8H6NX56"/>
<evidence type="ECO:0000313" key="1">
    <source>
        <dbReference type="EMBL" id="KAF6844262.1"/>
    </source>
</evidence>
<protein>
    <submittedName>
        <fullName evidence="1">Uncharacterized protein</fullName>
    </submittedName>
</protein>
<dbReference type="Proteomes" id="UP000639643">
    <property type="component" value="Unassembled WGS sequence"/>
</dbReference>
<organism evidence="1 2">
    <name type="scientific">Colletotrichum musicola</name>
    <dbReference type="NCBI Taxonomy" id="2175873"/>
    <lineage>
        <taxon>Eukaryota</taxon>
        <taxon>Fungi</taxon>
        <taxon>Dikarya</taxon>
        <taxon>Ascomycota</taxon>
        <taxon>Pezizomycotina</taxon>
        <taxon>Sordariomycetes</taxon>
        <taxon>Hypocreomycetidae</taxon>
        <taxon>Glomerellales</taxon>
        <taxon>Glomerellaceae</taxon>
        <taxon>Colletotrichum</taxon>
        <taxon>Colletotrichum orchidearum species complex</taxon>
    </lineage>
</organism>